<dbReference type="PIRSF" id="PIRSF001227">
    <property type="entry name" value="Pen_acylase"/>
    <property type="match status" value="1"/>
</dbReference>
<evidence type="ECO:0000256" key="5">
    <source>
        <dbReference type="PIRSR" id="PIRSR001227-2"/>
    </source>
</evidence>
<proteinExistence type="inferred from homology"/>
<dbReference type="Gene3D" id="1.10.439.10">
    <property type="entry name" value="Penicillin Amidohydrolase, domain 1"/>
    <property type="match status" value="1"/>
</dbReference>
<dbReference type="PANTHER" id="PTHR34218:SF4">
    <property type="entry name" value="ACYL-HOMOSERINE LACTONE ACYLASE QUIP"/>
    <property type="match status" value="1"/>
</dbReference>
<dbReference type="InterPro" id="IPR023343">
    <property type="entry name" value="Penicillin_amidase_dom1"/>
</dbReference>
<keyword evidence="7" id="KW-1185">Reference proteome</keyword>
<dbReference type="GO" id="GO:0046872">
    <property type="term" value="F:metal ion binding"/>
    <property type="evidence" value="ECO:0007669"/>
    <property type="project" value="UniProtKB-KW"/>
</dbReference>
<dbReference type="PANTHER" id="PTHR34218">
    <property type="entry name" value="PEPTIDASE S45 PENICILLIN AMIDASE"/>
    <property type="match status" value="1"/>
</dbReference>
<dbReference type="SUPFAM" id="SSF56235">
    <property type="entry name" value="N-terminal nucleophile aminohydrolases (Ntn hydrolases)"/>
    <property type="match status" value="1"/>
</dbReference>
<dbReference type="GO" id="GO:0016811">
    <property type="term" value="F:hydrolase activity, acting on carbon-nitrogen (but not peptide) bonds, in linear amides"/>
    <property type="evidence" value="ECO:0007669"/>
    <property type="project" value="InterPro"/>
</dbReference>
<dbReference type="InterPro" id="IPR002692">
    <property type="entry name" value="S45"/>
</dbReference>
<evidence type="ECO:0000256" key="3">
    <source>
        <dbReference type="ARBA" id="ARBA00023145"/>
    </source>
</evidence>
<evidence type="ECO:0000256" key="4">
    <source>
        <dbReference type="PIRSR" id="PIRSR001227-1"/>
    </source>
</evidence>
<dbReference type="InterPro" id="IPR029055">
    <property type="entry name" value="Ntn_hydrolases_N"/>
</dbReference>
<sequence length="819" mass="92039">MKIFKAILSVPITAGLIYALSRPWGPAPALGPFLSPFSGFWQNGEKQEVNHEEIVLKADALHDDVIVRFDDTGVPHIFAKNDFDLFYTQGYLTAKDRLWQMDLQTRAAAGRLSEILGPATLEMDQRSRRLGMGYGAEANLKVAMSEARSKTALEGYSAGVNAYIDQLKPKDYPVEYKLLGYAPEPWKPINTMYMLEQMTLTLAGRANDLRITNVLKKYGKGVIADLFPDYPIFQESPIIPAGTTWDFQRLPIPVENPLKQTDSAPIVSQPVTAGVIMPRDENKPEGIGSNNWAISAEKSITGYPILANDPHLELTLPSIWYQVQLHTPEMNVYGVSLPGIPSVIIGFNKNLAWGVTNVDADVFDLYKIKFKDSTRSQYWHDNQWKATSRREEIVYVKGLEPVKEQIVYTHHGPVTETDESGEHAPNLAIKWIGHEPGNSFLTFYELNKANNYDDYRAALKKYVGPAQNFVFADNGKNIALTVNGKLPLKYKDQGKFLLDGTDTSDDWQGWIPAEQNPFVKNPERGFVSSANQSSTDPTYPYYINWIFAPSERGVRINERLAAMKGANADSLRTLQNDNFNVLARNVLPRLLSVLDGSPLSPAQKAAKTNLDKWNYVNNPESIPASIFETWFPLLQSFIWDDEFSSDKIPMKQPSRDRTIYMLLNQPNEKWFDNINTSKKETMPDIVLSSFQATLDTLQKYHGEMSPKWSWSDVKNTEIRHLSRSLKPFNAPAIKVGGGSGIVNAITKRNGPSWRMVVELGPNPKAYGIYPGGQSGNPGSPYYLNMLKKWENGELNELVFLSSPDQTHPRLTSGITFKKK</sequence>
<dbReference type="OrthoDB" id="9759796at2"/>
<evidence type="ECO:0000256" key="2">
    <source>
        <dbReference type="ARBA" id="ARBA00022801"/>
    </source>
</evidence>
<keyword evidence="5" id="KW-0479">Metal-binding</keyword>
<reference evidence="6 7" key="1">
    <citation type="submission" date="2018-07" db="EMBL/GenBank/DDBJ databases">
        <title>Dyadobacter roseus sp. nov., isolated from rose rhizosphere soil.</title>
        <authorList>
            <person name="Chen L."/>
        </authorList>
    </citation>
    <scope>NUCLEOTIDE SEQUENCE [LARGE SCALE GENOMIC DNA]</scope>
    <source>
        <strain evidence="6 7">RS19</strain>
    </source>
</reference>
<evidence type="ECO:0000313" key="7">
    <source>
        <dbReference type="Proteomes" id="UP000256373"/>
    </source>
</evidence>
<evidence type="ECO:0000256" key="1">
    <source>
        <dbReference type="ARBA" id="ARBA00006586"/>
    </source>
</evidence>
<dbReference type="Pfam" id="PF01804">
    <property type="entry name" value="Penicil_amidase"/>
    <property type="match status" value="1"/>
</dbReference>
<name>A0A3D8Y9W1_9BACT</name>
<dbReference type="InterPro" id="IPR014395">
    <property type="entry name" value="Pen/GL7ACA/AHL_acylase"/>
</dbReference>
<dbReference type="InterPro" id="IPR043147">
    <property type="entry name" value="Penicillin_amidase_A-knob"/>
</dbReference>
<organism evidence="6 7">
    <name type="scientific">Dyadobacter luteus</name>
    <dbReference type="NCBI Taxonomy" id="2259619"/>
    <lineage>
        <taxon>Bacteria</taxon>
        <taxon>Pseudomonadati</taxon>
        <taxon>Bacteroidota</taxon>
        <taxon>Cytophagia</taxon>
        <taxon>Cytophagales</taxon>
        <taxon>Spirosomataceae</taxon>
        <taxon>Dyadobacter</taxon>
    </lineage>
</organism>
<keyword evidence="2" id="KW-0378">Hydrolase</keyword>
<keyword evidence="3" id="KW-0865">Zymogen</keyword>
<feature type="binding site" evidence="5">
    <location>
        <position position="364"/>
    </location>
    <ligand>
        <name>Ca(2+)</name>
        <dbReference type="ChEBI" id="CHEBI:29108"/>
    </ligand>
</feature>
<comment type="caution">
    <text evidence="6">The sequence shown here is derived from an EMBL/GenBank/DDBJ whole genome shotgun (WGS) entry which is preliminary data.</text>
</comment>
<comment type="cofactor">
    <cofactor evidence="5">
        <name>Ca(2+)</name>
        <dbReference type="ChEBI" id="CHEBI:29108"/>
    </cofactor>
    <text evidence="5">Binds 1 Ca(2+) ion per dimer.</text>
</comment>
<accession>A0A3D8Y9W1</accession>
<dbReference type="RefSeq" id="WP_115831700.1">
    <property type="nucleotide sequence ID" value="NZ_QNUL01000011.1"/>
</dbReference>
<dbReference type="Gene3D" id="1.10.1400.10">
    <property type="match status" value="1"/>
</dbReference>
<feature type="binding site" evidence="5">
    <location>
        <position position="361"/>
    </location>
    <ligand>
        <name>Ca(2+)</name>
        <dbReference type="ChEBI" id="CHEBI:29108"/>
    </ligand>
</feature>
<dbReference type="Gene3D" id="3.60.20.10">
    <property type="entry name" value="Glutamine Phosphoribosylpyrophosphate, subunit 1, domain 1"/>
    <property type="match status" value="1"/>
</dbReference>
<dbReference type="Gene3D" id="2.30.120.10">
    <property type="match status" value="1"/>
</dbReference>
<protein>
    <submittedName>
        <fullName evidence="6">Penicillin acylase family protein</fullName>
    </submittedName>
</protein>
<dbReference type="CDD" id="cd03747">
    <property type="entry name" value="Ntn_PGA_like"/>
    <property type="match status" value="1"/>
</dbReference>
<dbReference type="GO" id="GO:0017000">
    <property type="term" value="P:antibiotic biosynthetic process"/>
    <property type="evidence" value="ECO:0007669"/>
    <property type="project" value="InterPro"/>
</dbReference>
<keyword evidence="5" id="KW-0106">Calcium</keyword>
<feature type="active site" description="Nucleophile" evidence="4">
    <location>
        <position position="289"/>
    </location>
</feature>
<gene>
    <name evidence="6" type="ORF">DSL64_14840</name>
</gene>
<comment type="similarity">
    <text evidence="1">Belongs to the peptidase S45 family.</text>
</comment>
<evidence type="ECO:0000313" key="6">
    <source>
        <dbReference type="EMBL" id="REA60385.1"/>
    </source>
</evidence>
<dbReference type="AlphaFoldDB" id="A0A3D8Y9W1"/>
<dbReference type="EMBL" id="QNUL01000011">
    <property type="protein sequence ID" value="REA60385.1"/>
    <property type="molecule type" value="Genomic_DNA"/>
</dbReference>
<dbReference type="InterPro" id="IPR043146">
    <property type="entry name" value="Penicillin_amidase_N_B-knob"/>
</dbReference>
<dbReference type="Proteomes" id="UP000256373">
    <property type="component" value="Unassembled WGS sequence"/>
</dbReference>